<sequence>MLVGLSLGLLASIVAFVTFRIASVAYRDIVDHVMIEERGHRALTVLAHAIRHAGHLSPVAASVTLFPAAPEPAPVVGRDDCGSRFVDTVDDVTCARAGVARSDALRVRLSGSGSPGDPTLPDGTMSDCGGYALPARATHPLYPEWPGERHAHNVFYIGRAADGVPQLMCRYPARRDGRIASHRHTQGPLVRGVETMQLRYGIDADDDGEIEDFLRAEAVRARGPAAWHAVRAVRIAIVMRGERHARGDGAPTLQLFDDGAFGSTPSPDDRFTPTRDLDRRRKVLTTTVRLRHPSSCREASC</sequence>
<dbReference type="Proteomes" id="UP000322822">
    <property type="component" value="Chromosome 1"/>
</dbReference>
<dbReference type="GO" id="GO:0043683">
    <property type="term" value="P:type IV pilus assembly"/>
    <property type="evidence" value="ECO:0007669"/>
    <property type="project" value="InterPro"/>
</dbReference>
<name>A0A5P2H8H9_9BURK</name>
<evidence type="ECO:0000313" key="2">
    <source>
        <dbReference type="Proteomes" id="UP000322822"/>
    </source>
</evidence>
<dbReference type="Pfam" id="PF16074">
    <property type="entry name" value="PilW"/>
    <property type="match status" value="1"/>
</dbReference>
<evidence type="ECO:0008006" key="3">
    <source>
        <dbReference type="Google" id="ProtNLM"/>
    </source>
</evidence>
<accession>A0A5P2H8H9</accession>
<gene>
    <name evidence="1" type="ORF">FOB72_11130</name>
</gene>
<dbReference type="AlphaFoldDB" id="A0A5P2H8H9"/>
<dbReference type="OrthoDB" id="8780389at2"/>
<evidence type="ECO:0000313" key="1">
    <source>
        <dbReference type="EMBL" id="QET03795.1"/>
    </source>
</evidence>
<organism evidence="1 2">
    <name type="scientific">Cupriavidus pauculus</name>
    <dbReference type="NCBI Taxonomy" id="82633"/>
    <lineage>
        <taxon>Bacteria</taxon>
        <taxon>Pseudomonadati</taxon>
        <taxon>Pseudomonadota</taxon>
        <taxon>Betaproteobacteria</taxon>
        <taxon>Burkholderiales</taxon>
        <taxon>Burkholderiaceae</taxon>
        <taxon>Cupriavidus</taxon>
    </lineage>
</organism>
<dbReference type="EMBL" id="CP044065">
    <property type="protein sequence ID" value="QET03795.1"/>
    <property type="molecule type" value="Genomic_DNA"/>
</dbReference>
<protein>
    <recommendedName>
        <fullName evidence="3">Pilus assembly protein PilW</fullName>
    </recommendedName>
</protein>
<reference evidence="1 2" key="1">
    <citation type="submission" date="2019-09" db="EMBL/GenBank/DDBJ databases">
        <title>FDA dAtabase for Regulatory Grade micrObial Sequences (FDA-ARGOS): Supporting development and validation of Infectious Disease Dx tests.</title>
        <authorList>
            <person name="Sciortino C."/>
            <person name="Tallon L."/>
            <person name="Sadzewicz L."/>
            <person name="Vavikolanu K."/>
            <person name="Mehta A."/>
            <person name="Aluvathingal J."/>
            <person name="Nadendla S."/>
            <person name="Nandy P."/>
            <person name="Geyer C."/>
            <person name="Yan Y."/>
            <person name="Sichtig H."/>
        </authorList>
    </citation>
    <scope>NUCLEOTIDE SEQUENCE [LARGE SCALE GENOMIC DNA]</scope>
    <source>
        <strain evidence="1 2">FDAARGOS_664</strain>
    </source>
</reference>
<proteinExistence type="predicted"/>
<dbReference type="InterPro" id="IPR032092">
    <property type="entry name" value="PilW"/>
</dbReference>